<dbReference type="AlphaFoldDB" id="A0A395XBW2"/>
<evidence type="ECO:0000313" key="1">
    <source>
        <dbReference type="EMBL" id="RGW07029.1"/>
    </source>
</evidence>
<gene>
    <name evidence="1" type="ORF">DWV92_09440</name>
</gene>
<evidence type="ECO:0000313" key="2">
    <source>
        <dbReference type="Proteomes" id="UP000265970"/>
    </source>
</evidence>
<proteinExistence type="predicted"/>
<comment type="caution">
    <text evidence="1">The sequence shown here is derived from an EMBL/GenBank/DDBJ whole genome shotgun (WGS) entry which is preliminary data.</text>
</comment>
<sequence>MSAITHMEARRRVLAMVPDCPGWARYEDVAQSGKDPPWIVIKFIENQRLTTEALAVTTKLATLEIRVVGDTADGIGVICDKMCDALQGAWPGHPFGRIVLDVDSGVYPSELVSTTTNLPFLMRVLRFRVSWAAC</sequence>
<reference evidence="1 2" key="1">
    <citation type="submission" date="2018-08" db="EMBL/GenBank/DDBJ databases">
        <title>A genome reference for cultivated species of the human gut microbiota.</title>
        <authorList>
            <person name="Zou Y."/>
            <person name="Xue W."/>
            <person name="Luo G."/>
        </authorList>
    </citation>
    <scope>NUCLEOTIDE SEQUENCE [LARGE SCALE GENOMIC DNA]</scope>
    <source>
        <strain evidence="1 2">AF13-3LB</strain>
    </source>
</reference>
<name>A0A395XBW2_9BIFI</name>
<dbReference type="EMBL" id="QRZV01000009">
    <property type="protein sequence ID" value="RGW07029.1"/>
    <property type="molecule type" value="Genomic_DNA"/>
</dbReference>
<protein>
    <submittedName>
        <fullName evidence="1">Uncharacterized protein</fullName>
    </submittedName>
</protein>
<dbReference type="Proteomes" id="UP000265970">
    <property type="component" value="Unassembled WGS sequence"/>
</dbReference>
<dbReference type="RefSeq" id="WP_118239793.1">
    <property type="nucleotide sequence ID" value="NZ_QRZV01000009.1"/>
</dbReference>
<organism evidence="1 2">
    <name type="scientific">Bifidobacterium pseudolongum</name>
    <dbReference type="NCBI Taxonomy" id="1694"/>
    <lineage>
        <taxon>Bacteria</taxon>
        <taxon>Bacillati</taxon>
        <taxon>Actinomycetota</taxon>
        <taxon>Actinomycetes</taxon>
        <taxon>Bifidobacteriales</taxon>
        <taxon>Bifidobacteriaceae</taxon>
        <taxon>Bifidobacterium</taxon>
    </lineage>
</organism>
<accession>A0A395XBW2</accession>